<reference evidence="1" key="2">
    <citation type="submission" date="2025-09" db="UniProtKB">
        <authorList>
            <consortium name="EnsemblPlants"/>
        </authorList>
    </citation>
    <scope>IDENTIFICATION</scope>
</reference>
<proteinExistence type="predicted"/>
<keyword evidence="2" id="KW-1185">Reference proteome</keyword>
<sequence length="456" mass="49329">MAGIDGGPRGRIVLFPLPFQGHLSPMLQLADVLHGRGLAITILHTTFNAPDPASHPEFAFVTVPDGLQDAVAAPKDGIGKILSMNAAMEASGCVRDALASILSAEPRPACLVIDTSLPAVQKAASALGLPTIVLHTGSAAVVRLFRSYAMLHEKGYLPAQEHELNRPVKELPPIRVSDLFDPSKYPNQETANKILDIATETTAKSSGIVINTFEALEIPELEALREELSLSGISVFAMGPLHKLSTIGDASSLLEQDHSCIEWLDTQAAGTVLYVSFGSVVPVHRDDFNEVAWGLANSGKPFLWVVRHGLIVGSQDTELPDGFEGAVESRGKVVRWAPQQEVLAHPAVGGFWTHNGWNSTLESICEGVPMLCRPLFGDQLANGRYVEDVWKIGTLLVGKLERGKIEQAIARLMEHEDGTAMRERAKKLKMKAVMCLKNTESTQLAEDMLVDHILSL</sequence>
<evidence type="ECO:0000313" key="2">
    <source>
        <dbReference type="Proteomes" id="UP001732700"/>
    </source>
</evidence>
<name>A0ACD5U8L8_AVESA</name>
<protein>
    <submittedName>
        <fullName evidence="1">Uncharacterized protein</fullName>
    </submittedName>
</protein>
<accession>A0ACD5U8L8</accession>
<dbReference type="EnsemblPlants" id="AVESA.00010b.r2.2AG0210380.1">
    <property type="protein sequence ID" value="AVESA.00010b.r2.2AG0210380.1.CDS"/>
    <property type="gene ID" value="AVESA.00010b.r2.2AG0210380"/>
</dbReference>
<dbReference type="Proteomes" id="UP001732700">
    <property type="component" value="Chromosome 2A"/>
</dbReference>
<reference evidence="1" key="1">
    <citation type="submission" date="2021-05" db="EMBL/GenBank/DDBJ databases">
        <authorList>
            <person name="Scholz U."/>
            <person name="Mascher M."/>
            <person name="Fiebig A."/>
        </authorList>
    </citation>
    <scope>NUCLEOTIDE SEQUENCE [LARGE SCALE GENOMIC DNA]</scope>
</reference>
<organism evidence="1 2">
    <name type="scientific">Avena sativa</name>
    <name type="common">Oat</name>
    <dbReference type="NCBI Taxonomy" id="4498"/>
    <lineage>
        <taxon>Eukaryota</taxon>
        <taxon>Viridiplantae</taxon>
        <taxon>Streptophyta</taxon>
        <taxon>Embryophyta</taxon>
        <taxon>Tracheophyta</taxon>
        <taxon>Spermatophyta</taxon>
        <taxon>Magnoliopsida</taxon>
        <taxon>Liliopsida</taxon>
        <taxon>Poales</taxon>
        <taxon>Poaceae</taxon>
        <taxon>BOP clade</taxon>
        <taxon>Pooideae</taxon>
        <taxon>Poodae</taxon>
        <taxon>Poeae</taxon>
        <taxon>Poeae Chloroplast Group 1 (Aveneae type)</taxon>
        <taxon>Aveninae</taxon>
        <taxon>Avena</taxon>
    </lineage>
</organism>
<evidence type="ECO:0000313" key="1">
    <source>
        <dbReference type="EnsemblPlants" id="AVESA.00010b.r2.2AG0210380.1.CDS"/>
    </source>
</evidence>